<reference evidence="1" key="1">
    <citation type="submission" date="2020-08" db="EMBL/GenBank/DDBJ databases">
        <title>Multicomponent nature underlies the extraordinary mechanical properties of spider dragline silk.</title>
        <authorList>
            <person name="Kono N."/>
            <person name="Nakamura H."/>
            <person name="Mori M."/>
            <person name="Yoshida Y."/>
            <person name="Ohtoshi R."/>
            <person name="Malay A.D."/>
            <person name="Moran D.A.P."/>
            <person name="Tomita M."/>
            <person name="Numata K."/>
            <person name="Arakawa K."/>
        </authorList>
    </citation>
    <scope>NUCLEOTIDE SEQUENCE</scope>
</reference>
<gene>
    <name evidence="1" type="ORF">TNCV_3848901</name>
</gene>
<protein>
    <submittedName>
        <fullName evidence="1">Uncharacterized protein</fullName>
    </submittedName>
</protein>
<sequence>MKDSRHTNHRLPAVGTLGFREMWCRLWRNYSQTLSINLSRPQKVSIFLTVTQKKPISYGAENTRLGWRMIKGKPVTSRDSEWTATRDVFSSGKNPVVDIGPLTLSERSITDLVCGRILPIGGYSTIDVTCDVP</sequence>
<dbReference type="Proteomes" id="UP000887159">
    <property type="component" value="Unassembled WGS sequence"/>
</dbReference>
<comment type="caution">
    <text evidence="1">The sequence shown here is derived from an EMBL/GenBank/DDBJ whole genome shotgun (WGS) entry which is preliminary data.</text>
</comment>
<organism evidence="1 2">
    <name type="scientific">Trichonephila clavipes</name>
    <name type="common">Golden silk orbweaver</name>
    <name type="synonym">Nephila clavipes</name>
    <dbReference type="NCBI Taxonomy" id="2585209"/>
    <lineage>
        <taxon>Eukaryota</taxon>
        <taxon>Metazoa</taxon>
        <taxon>Ecdysozoa</taxon>
        <taxon>Arthropoda</taxon>
        <taxon>Chelicerata</taxon>
        <taxon>Arachnida</taxon>
        <taxon>Araneae</taxon>
        <taxon>Araneomorphae</taxon>
        <taxon>Entelegynae</taxon>
        <taxon>Araneoidea</taxon>
        <taxon>Nephilidae</taxon>
        <taxon>Trichonephila</taxon>
    </lineage>
</organism>
<accession>A0A8X6RH19</accession>
<name>A0A8X6RH19_TRICX</name>
<proteinExistence type="predicted"/>
<dbReference type="AlphaFoldDB" id="A0A8X6RH19"/>
<keyword evidence="2" id="KW-1185">Reference proteome</keyword>
<evidence type="ECO:0000313" key="1">
    <source>
        <dbReference type="EMBL" id="GFX90315.1"/>
    </source>
</evidence>
<dbReference type="EMBL" id="BMAU01021094">
    <property type="protein sequence ID" value="GFX90315.1"/>
    <property type="molecule type" value="Genomic_DNA"/>
</dbReference>
<evidence type="ECO:0000313" key="2">
    <source>
        <dbReference type="Proteomes" id="UP000887159"/>
    </source>
</evidence>